<sequence>MLELRRAIKMVAQLPLRLAWQGKQVLKESPHTGMDAGTDHDHIKGSPFGLYTQGFHQQFVFWFVKAQGHRNVSGLKLHGGRGDPGGSRAVVEKVGSIHSLHTRVFTLRAWGLLPSPSVVGCDGWRSSKKALEALIQAEQLLSESLSRGCDRWQASPMPRDRLVINKMSVDFGIWGALSDGFVRAAALSLTLKVFQVVPLSSPPPRSLLWG</sequence>
<dbReference type="EMBL" id="OZ035823">
    <property type="protein sequence ID" value="CAL1567522.1"/>
    <property type="molecule type" value="Genomic_DNA"/>
</dbReference>
<keyword evidence="2" id="KW-1185">Reference proteome</keyword>
<dbReference type="Proteomes" id="UP001497482">
    <property type="component" value="Chromosome 1"/>
</dbReference>
<accession>A0AAV2IV21</accession>
<evidence type="ECO:0000313" key="2">
    <source>
        <dbReference type="Proteomes" id="UP001497482"/>
    </source>
</evidence>
<organism evidence="1 2">
    <name type="scientific">Knipowitschia caucasica</name>
    <name type="common">Caucasian dwarf goby</name>
    <name type="synonym">Pomatoschistus caucasicus</name>
    <dbReference type="NCBI Taxonomy" id="637954"/>
    <lineage>
        <taxon>Eukaryota</taxon>
        <taxon>Metazoa</taxon>
        <taxon>Chordata</taxon>
        <taxon>Craniata</taxon>
        <taxon>Vertebrata</taxon>
        <taxon>Euteleostomi</taxon>
        <taxon>Actinopterygii</taxon>
        <taxon>Neopterygii</taxon>
        <taxon>Teleostei</taxon>
        <taxon>Neoteleostei</taxon>
        <taxon>Acanthomorphata</taxon>
        <taxon>Gobiaria</taxon>
        <taxon>Gobiiformes</taxon>
        <taxon>Gobioidei</taxon>
        <taxon>Gobiidae</taxon>
        <taxon>Gobiinae</taxon>
        <taxon>Knipowitschia</taxon>
    </lineage>
</organism>
<proteinExistence type="predicted"/>
<reference evidence="1 2" key="1">
    <citation type="submission" date="2024-04" db="EMBL/GenBank/DDBJ databases">
        <authorList>
            <person name="Waldvogel A.-M."/>
            <person name="Schoenle A."/>
        </authorList>
    </citation>
    <scope>NUCLEOTIDE SEQUENCE [LARGE SCALE GENOMIC DNA]</scope>
</reference>
<evidence type="ECO:0000313" key="1">
    <source>
        <dbReference type="EMBL" id="CAL1567522.1"/>
    </source>
</evidence>
<name>A0AAV2IV21_KNICA</name>
<gene>
    <name evidence="1" type="ORF">KC01_LOCUS322</name>
</gene>
<dbReference type="AlphaFoldDB" id="A0AAV2IV21"/>
<protein>
    <submittedName>
        <fullName evidence="1">Uncharacterized protein</fullName>
    </submittedName>
</protein>